<dbReference type="EMBL" id="BAAAZR010000006">
    <property type="protein sequence ID" value="GAA3808439.1"/>
    <property type="molecule type" value="Genomic_DNA"/>
</dbReference>
<evidence type="ECO:0000313" key="4">
    <source>
        <dbReference type="Proteomes" id="UP001500888"/>
    </source>
</evidence>
<dbReference type="Pfam" id="PF00109">
    <property type="entry name" value="ketoacyl-synt"/>
    <property type="match status" value="1"/>
</dbReference>
<dbReference type="InterPro" id="IPR014030">
    <property type="entry name" value="Ketoacyl_synth_N"/>
</dbReference>
<dbReference type="PANTHER" id="PTHR11712:SF336">
    <property type="entry name" value="3-OXOACYL-[ACYL-CARRIER-PROTEIN] SYNTHASE, MITOCHONDRIAL"/>
    <property type="match status" value="1"/>
</dbReference>
<dbReference type="Proteomes" id="UP001500888">
    <property type="component" value="Unassembled WGS sequence"/>
</dbReference>
<keyword evidence="1" id="KW-0808">Transferase</keyword>
<evidence type="ECO:0000259" key="2">
    <source>
        <dbReference type="Pfam" id="PF00109"/>
    </source>
</evidence>
<proteinExistence type="predicted"/>
<evidence type="ECO:0000313" key="3">
    <source>
        <dbReference type="EMBL" id="GAA3808439.1"/>
    </source>
</evidence>
<reference evidence="4" key="1">
    <citation type="journal article" date="2019" name="Int. J. Syst. Evol. Microbiol.">
        <title>The Global Catalogue of Microorganisms (GCM) 10K type strain sequencing project: providing services to taxonomists for standard genome sequencing and annotation.</title>
        <authorList>
            <consortium name="The Broad Institute Genomics Platform"/>
            <consortium name="The Broad Institute Genome Sequencing Center for Infectious Disease"/>
            <person name="Wu L."/>
            <person name="Ma J."/>
        </authorList>
    </citation>
    <scope>NUCLEOTIDE SEQUENCE [LARGE SCALE GENOMIC DNA]</scope>
    <source>
        <strain evidence="4">JCM 16908</strain>
    </source>
</reference>
<evidence type="ECO:0000256" key="1">
    <source>
        <dbReference type="ARBA" id="ARBA00022679"/>
    </source>
</evidence>
<comment type="caution">
    <text evidence="3">The sequence shown here is derived from an EMBL/GenBank/DDBJ whole genome shotgun (WGS) entry which is preliminary data.</text>
</comment>
<dbReference type="Gene3D" id="3.40.47.10">
    <property type="match status" value="1"/>
</dbReference>
<accession>A0ABP7I645</accession>
<name>A0ABP7I645_9ACTN</name>
<dbReference type="RefSeq" id="WP_344939429.1">
    <property type="nucleotide sequence ID" value="NZ_BAAAZR010000006.1"/>
</dbReference>
<dbReference type="SUPFAM" id="SSF53901">
    <property type="entry name" value="Thiolase-like"/>
    <property type="match status" value="2"/>
</dbReference>
<keyword evidence="4" id="KW-1185">Reference proteome</keyword>
<protein>
    <submittedName>
        <fullName evidence="3">Beta-ketoacyl synthase N-terminal-like domain-containing protein</fullName>
    </submittedName>
</protein>
<organism evidence="3 4">
    <name type="scientific">Sphaerisporangium flaviroseum</name>
    <dbReference type="NCBI Taxonomy" id="509199"/>
    <lineage>
        <taxon>Bacteria</taxon>
        <taxon>Bacillati</taxon>
        <taxon>Actinomycetota</taxon>
        <taxon>Actinomycetes</taxon>
        <taxon>Streptosporangiales</taxon>
        <taxon>Streptosporangiaceae</taxon>
        <taxon>Sphaerisporangium</taxon>
    </lineage>
</organism>
<dbReference type="PANTHER" id="PTHR11712">
    <property type="entry name" value="POLYKETIDE SYNTHASE-RELATED"/>
    <property type="match status" value="1"/>
</dbReference>
<dbReference type="InterPro" id="IPR000794">
    <property type="entry name" value="Beta-ketoacyl_synthase"/>
</dbReference>
<sequence length="385" mass="39710">MTGTAGVDRPPAGRPPVVRTMISGWSAVSPYGLDRADFAAGLREGRRETAVPPGDGGDAPVERACLVPGFDIREVLGRKGTRSMDRVTALAVATAGRLLRAPGGDRIPGIGAEAALVLGTNVAGAQSTVDFARDSLTKEKPYFVDPARFPNAVLNCAAAQCAIWHGLQGPNTTVSGGRASGLLALNYAMRLQRSGRAGPVLCGAAEEFSTARAWFETLSEPDRPPEAVLGEGCAMVLLEPYGRPGEHGRAEPAEVLAVEFGVHCEPEDVHATLASCVSRAFASTGESPDRLWAVAGSGGPGPEGSAEEAVITGILGDRVPVRLRGTDLVGDTNAASAAFGLVALLAWAENEPVPYGRTALVTAVDRDGVAGCALLRMGPSKGEAR</sequence>
<feature type="domain" description="Beta-ketoacyl synthase-like N-terminal" evidence="2">
    <location>
        <begin position="21"/>
        <end position="240"/>
    </location>
</feature>
<dbReference type="InterPro" id="IPR016039">
    <property type="entry name" value="Thiolase-like"/>
</dbReference>
<gene>
    <name evidence="3" type="ORF">GCM10022226_30720</name>
</gene>